<dbReference type="CDD" id="cd02909">
    <property type="entry name" value="cupin_pirin_N"/>
    <property type="match status" value="1"/>
</dbReference>
<comment type="similarity">
    <text evidence="1">Belongs to the pirin family.</text>
</comment>
<dbReference type="InterPro" id="IPR011051">
    <property type="entry name" value="RmlC_Cupin_sf"/>
</dbReference>
<comment type="caution">
    <text evidence="4">The sequence shown here is derived from an EMBL/GenBank/DDBJ whole genome shotgun (WGS) entry which is preliminary data.</text>
</comment>
<evidence type="ECO:0000256" key="1">
    <source>
        <dbReference type="ARBA" id="ARBA00008416"/>
    </source>
</evidence>
<dbReference type="Pfam" id="PF02678">
    <property type="entry name" value="Pirin"/>
    <property type="match status" value="1"/>
</dbReference>
<feature type="domain" description="Pirin N-terminal" evidence="2">
    <location>
        <begin position="23"/>
        <end position="121"/>
    </location>
</feature>
<dbReference type="InterPro" id="IPR003829">
    <property type="entry name" value="Pirin_N_dom"/>
</dbReference>
<dbReference type="InterPro" id="IPR008778">
    <property type="entry name" value="Pirin_C_dom"/>
</dbReference>
<evidence type="ECO:0000313" key="4">
    <source>
        <dbReference type="EMBL" id="MPM53998.1"/>
    </source>
</evidence>
<proteinExistence type="inferred from homology"/>
<dbReference type="CDD" id="cd02247">
    <property type="entry name" value="cupin_pirin_C"/>
    <property type="match status" value="1"/>
</dbReference>
<dbReference type="PIRSF" id="PIRSF006232">
    <property type="entry name" value="Pirin"/>
    <property type="match status" value="1"/>
</dbReference>
<dbReference type="PANTHER" id="PTHR13903:SF8">
    <property type="entry name" value="PIRIN"/>
    <property type="match status" value="1"/>
</dbReference>
<sequence length="283" mass="31541">MSDLRTINKIVTGMHTQDGAGVKLVRVIGRNDTADFDPFLMLDAFDSRNPEDYIKGFPWHPHRGIETITYLLQGDIEHGDSLGNKGSILDGECQWMTAGSGIIHQEMPQASERMLGVQLWLNLPAKDKMVPPKYHDITKADIPVIDEGSSKIHIIGGNYQGTKGAVEGDYIKPLLLDVEVEPGAEWTIDINRTDNLFIYIIQGEGAFDPAEATYIPEKHAVLFNEGSRLQVKAADKGMRFLLMAAKPLHEPVAWGGPIVMNTKEELDHAFQELKENTFIKHKV</sequence>
<gene>
    <name evidence="4" type="ORF">SDC9_100770</name>
</gene>
<dbReference type="Pfam" id="PF05726">
    <property type="entry name" value="Pirin_C"/>
    <property type="match status" value="1"/>
</dbReference>
<reference evidence="4" key="1">
    <citation type="submission" date="2019-08" db="EMBL/GenBank/DDBJ databases">
        <authorList>
            <person name="Kucharzyk K."/>
            <person name="Murdoch R.W."/>
            <person name="Higgins S."/>
            <person name="Loffler F."/>
        </authorList>
    </citation>
    <scope>NUCLEOTIDE SEQUENCE</scope>
</reference>
<dbReference type="InterPro" id="IPR012093">
    <property type="entry name" value="Pirin"/>
</dbReference>
<dbReference type="PANTHER" id="PTHR13903">
    <property type="entry name" value="PIRIN-RELATED"/>
    <property type="match status" value="1"/>
</dbReference>
<dbReference type="Gene3D" id="2.60.120.10">
    <property type="entry name" value="Jelly Rolls"/>
    <property type="match status" value="2"/>
</dbReference>
<protein>
    <recommendedName>
        <fullName evidence="5">Quercetin 2,3-dioxygenase</fullName>
    </recommendedName>
</protein>
<organism evidence="4">
    <name type="scientific">bioreactor metagenome</name>
    <dbReference type="NCBI Taxonomy" id="1076179"/>
    <lineage>
        <taxon>unclassified sequences</taxon>
        <taxon>metagenomes</taxon>
        <taxon>ecological metagenomes</taxon>
    </lineage>
</organism>
<name>A0A645AMM4_9ZZZZ</name>
<accession>A0A645AMM4</accession>
<evidence type="ECO:0008006" key="5">
    <source>
        <dbReference type="Google" id="ProtNLM"/>
    </source>
</evidence>
<dbReference type="AlphaFoldDB" id="A0A645AMM4"/>
<dbReference type="EMBL" id="VSSQ01014602">
    <property type="protein sequence ID" value="MPM53998.1"/>
    <property type="molecule type" value="Genomic_DNA"/>
</dbReference>
<evidence type="ECO:0000259" key="3">
    <source>
        <dbReference type="Pfam" id="PF05726"/>
    </source>
</evidence>
<feature type="domain" description="Pirin C-terminal" evidence="3">
    <location>
        <begin position="176"/>
        <end position="278"/>
    </location>
</feature>
<dbReference type="InterPro" id="IPR014710">
    <property type="entry name" value="RmlC-like_jellyroll"/>
</dbReference>
<evidence type="ECO:0000259" key="2">
    <source>
        <dbReference type="Pfam" id="PF02678"/>
    </source>
</evidence>
<dbReference type="SUPFAM" id="SSF51182">
    <property type="entry name" value="RmlC-like cupins"/>
    <property type="match status" value="1"/>
</dbReference>